<dbReference type="EMBL" id="DF142988">
    <property type="protein sequence ID" value="GAA49824.1"/>
    <property type="molecule type" value="Genomic_DNA"/>
</dbReference>
<protein>
    <submittedName>
        <fullName evidence="1">Uncharacterized protein</fullName>
    </submittedName>
</protein>
<gene>
    <name evidence="1" type="ORF">CLF_103645</name>
</gene>
<dbReference type="Proteomes" id="UP000008909">
    <property type="component" value="Unassembled WGS sequence"/>
</dbReference>
<reference evidence="1" key="1">
    <citation type="journal article" date="2011" name="Genome Biol.">
        <title>The draft genome of the carcinogenic human liver fluke Clonorchis sinensis.</title>
        <authorList>
            <person name="Wang X."/>
            <person name="Chen W."/>
            <person name="Huang Y."/>
            <person name="Sun J."/>
            <person name="Men J."/>
            <person name="Liu H."/>
            <person name="Luo F."/>
            <person name="Guo L."/>
            <person name="Lv X."/>
            <person name="Deng C."/>
            <person name="Zhou C."/>
            <person name="Fan Y."/>
            <person name="Li X."/>
            <person name="Huang L."/>
            <person name="Hu Y."/>
            <person name="Liang C."/>
            <person name="Hu X."/>
            <person name="Xu J."/>
            <person name="Yu X."/>
        </authorList>
    </citation>
    <scope>NUCLEOTIDE SEQUENCE [LARGE SCALE GENOMIC DNA]</scope>
    <source>
        <strain evidence="1">Henan</strain>
    </source>
</reference>
<dbReference type="AlphaFoldDB" id="G7YA40"/>
<accession>G7YA40</accession>
<proteinExistence type="predicted"/>
<evidence type="ECO:0000313" key="2">
    <source>
        <dbReference type="Proteomes" id="UP000008909"/>
    </source>
</evidence>
<name>G7YA40_CLOSI</name>
<keyword evidence="2" id="KW-1185">Reference proteome</keyword>
<sequence length="286" mass="31854">MCFTESQQLGVWFAEQQGEDPGKLDLVNCLRAHENRRIITACSVDLSHSIIYCKFPENFQSSSDRDVENLRSLWSSLNCEASGSDKGESIAIIDALKASDTTANTRLESGNPPKKDYTNCKNTETRCQGVPGRTKKARIETGNVWKQNEEEFKMLLEVGFGIPVFETNVVQLTRICPNGPFEGSYTGLGEPTRYERLMKIKTNAQMKGFMECQQTNRSGTCRLLLGEQGEEDSTSMYYVCQGSIDRLEDNDGIGNFVAMYVTMLLVEGSLLQSQQNGVNLAVPGHQ</sequence>
<organism evidence="1 2">
    <name type="scientific">Clonorchis sinensis</name>
    <name type="common">Chinese liver fluke</name>
    <dbReference type="NCBI Taxonomy" id="79923"/>
    <lineage>
        <taxon>Eukaryota</taxon>
        <taxon>Metazoa</taxon>
        <taxon>Spiralia</taxon>
        <taxon>Lophotrochozoa</taxon>
        <taxon>Platyhelminthes</taxon>
        <taxon>Trematoda</taxon>
        <taxon>Digenea</taxon>
        <taxon>Opisthorchiida</taxon>
        <taxon>Opisthorchiata</taxon>
        <taxon>Opisthorchiidae</taxon>
        <taxon>Clonorchis</taxon>
    </lineage>
</organism>
<evidence type="ECO:0000313" key="1">
    <source>
        <dbReference type="EMBL" id="GAA49824.1"/>
    </source>
</evidence>
<reference key="2">
    <citation type="submission" date="2011-10" db="EMBL/GenBank/DDBJ databases">
        <title>The genome and transcriptome sequence of Clonorchis sinensis provide insights into the carcinogenic liver fluke.</title>
        <authorList>
            <person name="Wang X."/>
            <person name="Huang Y."/>
            <person name="Chen W."/>
            <person name="Liu H."/>
            <person name="Guo L."/>
            <person name="Chen Y."/>
            <person name="Luo F."/>
            <person name="Zhou W."/>
            <person name="Sun J."/>
            <person name="Mao Q."/>
            <person name="Liang P."/>
            <person name="Zhou C."/>
            <person name="Tian Y."/>
            <person name="Men J."/>
            <person name="Lv X."/>
            <person name="Huang L."/>
            <person name="Zhou J."/>
            <person name="Hu Y."/>
            <person name="Li R."/>
            <person name="Zhang F."/>
            <person name="Lei H."/>
            <person name="Li X."/>
            <person name="Hu X."/>
            <person name="Liang C."/>
            <person name="Xu J."/>
            <person name="Wu Z."/>
            <person name="Yu X."/>
        </authorList>
    </citation>
    <scope>NUCLEOTIDE SEQUENCE</scope>
    <source>
        <strain>Henan</strain>
    </source>
</reference>